<evidence type="ECO:0000256" key="4">
    <source>
        <dbReference type="ARBA" id="ARBA00023136"/>
    </source>
</evidence>
<dbReference type="InterPro" id="IPR004841">
    <property type="entry name" value="AA-permease/SLC12A_dom"/>
</dbReference>
<feature type="transmembrane region" description="Helical" evidence="5">
    <location>
        <begin position="152"/>
        <end position="172"/>
    </location>
</feature>
<dbReference type="PANTHER" id="PTHR42770">
    <property type="entry name" value="AMINO ACID TRANSPORTER-RELATED"/>
    <property type="match status" value="1"/>
</dbReference>
<keyword evidence="4 5" id="KW-0472">Membrane</keyword>
<feature type="transmembrane region" description="Helical" evidence="5">
    <location>
        <begin position="48"/>
        <end position="67"/>
    </location>
</feature>
<evidence type="ECO:0000256" key="1">
    <source>
        <dbReference type="ARBA" id="ARBA00004141"/>
    </source>
</evidence>
<feature type="transmembrane region" description="Helical" evidence="5">
    <location>
        <begin position="87"/>
        <end position="109"/>
    </location>
</feature>
<dbReference type="EMBL" id="JBHSCQ010000005">
    <property type="protein sequence ID" value="MFC4264905.1"/>
    <property type="molecule type" value="Genomic_DNA"/>
</dbReference>
<feature type="transmembrane region" description="Helical" evidence="5">
    <location>
        <begin position="329"/>
        <end position="347"/>
    </location>
</feature>
<feature type="transmembrane region" description="Helical" evidence="5">
    <location>
        <begin position="353"/>
        <end position="374"/>
    </location>
</feature>
<evidence type="ECO:0000256" key="3">
    <source>
        <dbReference type="ARBA" id="ARBA00022989"/>
    </source>
</evidence>
<feature type="transmembrane region" description="Helical" evidence="5">
    <location>
        <begin position="230"/>
        <end position="248"/>
    </location>
</feature>
<name>A0ABV8QXD7_9MICC</name>
<protein>
    <submittedName>
        <fullName evidence="7">APC family permease</fullName>
    </submittedName>
</protein>
<feature type="transmembrane region" description="Helical" evidence="5">
    <location>
        <begin position="192"/>
        <end position="210"/>
    </location>
</feature>
<feature type="transmembrane region" description="Helical" evidence="5">
    <location>
        <begin position="410"/>
        <end position="429"/>
    </location>
</feature>
<sequence length="447" mass="46899">MTQQPTLIRTLNLRSLVLFGLAYLTPIIVLGIFGIIAETTGGASPAAYMVAMVAMLFTAHSYGRMAVAYPVAGSAYTYVRKSIDPRVGFLVGWAILLDYLFLPMVIWLIGGSFLSAQFPGIPIAVWIVLFIVITTALNILGVKVADKANYVLMAFQILVIVFFLALSIGHIVSTSGAGGLASSVPFFNAGSSVASISAGAAIAAYSFLGFDAVTTLTEETIDPKKNMPRAIMLIALIGGGIFVVVAYFTQLVHPGGVFADSASAASEIALEIGGTFFGAVFLAGLVAAQFASGLAAQASASRLMYAMGRDSVLPKAVFGRLNAKYHTPVANIVIAGIIGLIAIFLDVATSTSFINFGAFTAFTMVNLSVIFHYVRKRRAGTLLNPISYVLIPAVGAVICGYLLSQLDVNAVTLGLSWLAVGIVVLLLITKGFRKAPPEMATLEDAVG</sequence>
<feature type="transmembrane region" description="Helical" evidence="5">
    <location>
        <begin position="268"/>
        <end position="295"/>
    </location>
</feature>
<feature type="transmembrane region" description="Helical" evidence="5">
    <location>
        <begin position="386"/>
        <end position="404"/>
    </location>
</feature>
<dbReference type="RefSeq" id="WP_230066518.1">
    <property type="nucleotide sequence ID" value="NZ_BAABLL010000019.1"/>
</dbReference>
<reference evidence="8" key="1">
    <citation type="journal article" date="2019" name="Int. J. Syst. Evol. Microbiol.">
        <title>The Global Catalogue of Microorganisms (GCM) 10K type strain sequencing project: providing services to taxonomists for standard genome sequencing and annotation.</title>
        <authorList>
            <consortium name="The Broad Institute Genomics Platform"/>
            <consortium name="The Broad Institute Genome Sequencing Center for Infectious Disease"/>
            <person name="Wu L."/>
            <person name="Ma J."/>
        </authorList>
    </citation>
    <scope>NUCLEOTIDE SEQUENCE [LARGE SCALE GENOMIC DNA]</scope>
    <source>
        <strain evidence="8">CGMCC 1.10698</strain>
    </source>
</reference>
<gene>
    <name evidence="7" type="ORF">ACFOW9_04750</name>
</gene>
<organism evidence="7 8">
    <name type="scientific">Arthrobacter cryoconiti</name>
    <dbReference type="NCBI Taxonomy" id="748907"/>
    <lineage>
        <taxon>Bacteria</taxon>
        <taxon>Bacillati</taxon>
        <taxon>Actinomycetota</taxon>
        <taxon>Actinomycetes</taxon>
        <taxon>Micrococcales</taxon>
        <taxon>Micrococcaceae</taxon>
        <taxon>Arthrobacter</taxon>
    </lineage>
</organism>
<keyword evidence="2 5" id="KW-0812">Transmembrane</keyword>
<evidence type="ECO:0000313" key="8">
    <source>
        <dbReference type="Proteomes" id="UP001595773"/>
    </source>
</evidence>
<evidence type="ECO:0000256" key="5">
    <source>
        <dbReference type="SAM" id="Phobius"/>
    </source>
</evidence>
<accession>A0ABV8QXD7</accession>
<dbReference type="Gene3D" id="1.20.1740.10">
    <property type="entry name" value="Amino acid/polyamine transporter I"/>
    <property type="match status" value="1"/>
</dbReference>
<feature type="transmembrane region" description="Helical" evidence="5">
    <location>
        <begin position="16"/>
        <end position="36"/>
    </location>
</feature>
<dbReference type="Pfam" id="PF00324">
    <property type="entry name" value="AA_permease"/>
    <property type="match status" value="1"/>
</dbReference>
<dbReference type="Proteomes" id="UP001595773">
    <property type="component" value="Unassembled WGS sequence"/>
</dbReference>
<dbReference type="InterPro" id="IPR050367">
    <property type="entry name" value="APC_superfamily"/>
</dbReference>
<comment type="subcellular location">
    <subcellularLocation>
        <location evidence="1">Membrane</location>
        <topology evidence="1">Multi-pass membrane protein</topology>
    </subcellularLocation>
</comment>
<evidence type="ECO:0000259" key="6">
    <source>
        <dbReference type="Pfam" id="PF00324"/>
    </source>
</evidence>
<dbReference type="PIRSF" id="PIRSF006060">
    <property type="entry name" value="AA_transporter"/>
    <property type="match status" value="1"/>
</dbReference>
<feature type="transmembrane region" description="Helical" evidence="5">
    <location>
        <begin position="121"/>
        <end position="140"/>
    </location>
</feature>
<keyword evidence="3 5" id="KW-1133">Transmembrane helix</keyword>
<dbReference type="PANTHER" id="PTHR42770:SF8">
    <property type="entry name" value="PUTRESCINE IMPORTER PUUP"/>
    <property type="match status" value="1"/>
</dbReference>
<evidence type="ECO:0000313" key="7">
    <source>
        <dbReference type="EMBL" id="MFC4264905.1"/>
    </source>
</evidence>
<proteinExistence type="predicted"/>
<evidence type="ECO:0000256" key="2">
    <source>
        <dbReference type="ARBA" id="ARBA00022692"/>
    </source>
</evidence>
<keyword evidence="8" id="KW-1185">Reference proteome</keyword>
<comment type="caution">
    <text evidence="7">The sequence shown here is derived from an EMBL/GenBank/DDBJ whole genome shotgun (WGS) entry which is preliminary data.</text>
</comment>
<feature type="domain" description="Amino acid permease/ SLC12A" evidence="6">
    <location>
        <begin position="18"/>
        <end position="376"/>
    </location>
</feature>